<proteinExistence type="predicted"/>
<accession>A0A8S5RNV0</accession>
<name>A0A8S5RNV0_9VIRU</name>
<dbReference type="EMBL" id="BK059131">
    <property type="protein sequence ID" value="DAE33024.1"/>
    <property type="molecule type" value="Genomic_DNA"/>
</dbReference>
<evidence type="ECO:0000313" key="1">
    <source>
        <dbReference type="EMBL" id="DAE33024.1"/>
    </source>
</evidence>
<reference evidence="1" key="1">
    <citation type="journal article" date="2021" name="Proc. Natl. Acad. Sci. U.S.A.">
        <title>A Catalog of Tens of Thousands of Viruses from Human Metagenomes Reveals Hidden Associations with Chronic Diseases.</title>
        <authorList>
            <person name="Tisza M.J."/>
            <person name="Buck C.B."/>
        </authorList>
    </citation>
    <scope>NUCLEOTIDE SEQUENCE</scope>
    <source>
        <strain evidence="1">CtoYX9</strain>
    </source>
</reference>
<organism evidence="1">
    <name type="scientific">virus sp. ctoYX9</name>
    <dbReference type="NCBI Taxonomy" id="2825822"/>
    <lineage>
        <taxon>Viruses</taxon>
    </lineage>
</organism>
<sequence>MYLKEETARLTGDLKAAVRKWAYGKIDELAADRPKLKAATVYLKRGLSNYMEREDKRINSMVDSLTLFVADKDGKIDTDMLIDDAVTMFKEMDVAYAEIGSFGIEYGKGAVTINIPHNVFLDMIFGDLGQIRITAEDLLEIKQLMEA</sequence>
<protein>
    <submittedName>
        <fullName evidence="1">Uncharacterized protein</fullName>
    </submittedName>
</protein>